<dbReference type="HOGENOM" id="CLU_1335007_0_0_2"/>
<name>K0BE35_9ARCH</name>
<dbReference type="RefSeq" id="WP_014964978.1">
    <property type="nucleotide sequence ID" value="NC_018656.1"/>
</dbReference>
<dbReference type="PANTHER" id="PTHR33336">
    <property type="entry name" value="QUINOL MONOOXYGENASE YGIN-RELATED"/>
    <property type="match status" value="1"/>
</dbReference>
<protein>
    <submittedName>
        <fullName evidence="2">Antibiotic biosynthesis monooxygenase</fullName>
    </submittedName>
</protein>
<accession>K0BE35</accession>
<keyword evidence="2" id="KW-0503">Monooxygenase</keyword>
<dbReference type="InterPro" id="IPR007138">
    <property type="entry name" value="ABM_dom"/>
</dbReference>
<dbReference type="Gene3D" id="3.30.70.100">
    <property type="match status" value="1"/>
</dbReference>
<organism evidence="2 3">
    <name type="scientific">Candidatus Nitrosopumilus sediminis</name>
    <dbReference type="NCBI Taxonomy" id="1229909"/>
    <lineage>
        <taxon>Archaea</taxon>
        <taxon>Nitrososphaerota</taxon>
        <taxon>Nitrososphaeria</taxon>
        <taxon>Nitrosopumilales</taxon>
        <taxon>Nitrosopumilaceae</taxon>
        <taxon>Nitrosopumilus</taxon>
    </lineage>
</organism>
<dbReference type="PATRIC" id="fig|1229909.8.peg.866"/>
<dbReference type="PANTHER" id="PTHR33336:SF3">
    <property type="entry name" value="ABM DOMAIN-CONTAINING PROTEIN"/>
    <property type="match status" value="1"/>
</dbReference>
<keyword evidence="3" id="KW-1185">Reference proteome</keyword>
<dbReference type="GO" id="GO:0004497">
    <property type="term" value="F:monooxygenase activity"/>
    <property type="evidence" value="ECO:0007669"/>
    <property type="project" value="UniProtKB-KW"/>
</dbReference>
<dbReference type="Pfam" id="PF03992">
    <property type="entry name" value="ABM"/>
    <property type="match status" value="1"/>
</dbReference>
<dbReference type="Proteomes" id="UP000006100">
    <property type="component" value="Chromosome"/>
</dbReference>
<reference evidence="2 3" key="1">
    <citation type="journal article" date="2012" name="J. Bacteriol.">
        <title>Draft Genome Sequence of an Ammonia-Oxidizing Archaeon, "Candidatus Nitrosopumilus sediminis" AR2, from Svalbard in the Arctic Circle.</title>
        <authorList>
            <person name="Park S.J."/>
            <person name="Kim J.G."/>
            <person name="Jung M.Y."/>
            <person name="Kim S.J."/>
            <person name="Cha I.T."/>
            <person name="Ghai R."/>
            <person name="Martin-Cuadrado A.B."/>
            <person name="Rodriguez-Valera F."/>
            <person name="Rhee S.K."/>
        </authorList>
    </citation>
    <scope>NUCLEOTIDE SEQUENCE [LARGE SCALE GENOMIC DNA]</scope>
    <source>
        <strain evidence="2 3">AR2</strain>
    </source>
</reference>
<dbReference type="InterPro" id="IPR011008">
    <property type="entry name" value="Dimeric_a/b-barrel"/>
</dbReference>
<gene>
    <name evidence="2" type="ORF">NSED_04000</name>
</gene>
<dbReference type="KEGG" id="nir:NSED_04000"/>
<sequence>MYPLTCHCNLQDGKIQDAVNHTLKWIPQIRDQYDEPKFYEAFTDLENPNILTYFMTFSDKEAEERIASMEKPRKFGEDLYKMCTQEPKWIEHELVNSIRNSKPDSQIHTRVEYKVKPDVVSDVKKQIVNYIDAVRDAEPDIRVYESYQNKEEPSKFTHLAEFKDKAAEQNHKDVSHTKKFAEFLWPLCEQEPKFIYMNMIGSARR</sequence>
<dbReference type="AlphaFoldDB" id="K0BE35"/>
<evidence type="ECO:0000313" key="2">
    <source>
        <dbReference type="EMBL" id="AFS82606.1"/>
    </source>
</evidence>
<dbReference type="eggNOG" id="arCOG04806">
    <property type="taxonomic scope" value="Archaea"/>
</dbReference>
<proteinExistence type="predicted"/>
<dbReference type="SUPFAM" id="SSF54909">
    <property type="entry name" value="Dimeric alpha+beta barrel"/>
    <property type="match status" value="1"/>
</dbReference>
<dbReference type="GeneID" id="13697818"/>
<dbReference type="PROSITE" id="PS51725">
    <property type="entry name" value="ABM"/>
    <property type="match status" value="1"/>
</dbReference>
<feature type="domain" description="ABM" evidence="1">
    <location>
        <begin position="107"/>
        <end position="197"/>
    </location>
</feature>
<keyword evidence="2" id="KW-0560">Oxidoreductase</keyword>
<dbReference type="STRING" id="1229909.NSED_04000"/>
<dbReference type="EMBL" id="CP003843">
    <property type="protein sequence ID" value="AFS82606.1"/>
    <property type="molecule type" value="Genomic_DNA"/>
</dbReference>
<evidence type="ECO:0000313" key="3">
    <source>
        <dbReference type="Proteomes" id="UP000006100"/>
    </source>
</evidence>
<evidence type="ECO:0000259" key="1">
    <source>
        <dbReference type="PROSITE" id="PS51725"/>
    </source>
</evidence>
<dbReference type="InterPro" id="IPR050744">
    <property type="entry name" value="AI-2_Isomerase_LsrG"/>
</dbReference>